<dbReference type="RefSeq" id="WP_073319273.1">
    <property type="nucleotide sequence ID" value="NZ_FQYP01000008.1"/>
</dbReference>
<evidence type="ECO:0000256" key="2">
    <source>
        <dbReference type="SAM" id="SignalP"/>
    </source>
</evidence>
<proteinExistence type="inferred from homology"/>
<dbReference type="CDD" id="cd08023">
    <property type="entry name" value="GH16_laminarinase_like"/>
    <property type="match status" value="1"/>
</dbReference>
<dbReference type="GO" id="GO:0005975">
    <property type="term" value="P:carbohydrate metabolic process"/>
    <property type="evidence" value="ECO:0007669"/>
    <property type="project" value="InterPro"/>
</dbReference>
<dbReference type="PANTHER" id="PTHR10963">
    <property type="entry name" value="GLYCOSYL HYDROLASE-RELATED"/>
    <property type="match status" value="1"/>
</dbReference>
<feature type="signal peptide" evidence="2">
    <location>
        <begin position="1"/>
        <end position="24"/>
    </location>
</feature>
<dbReference type="PROSITE" id="PS51762">
    <property type="entry name" value="GH16_2"/>
    <property type="match status" value="1"/>
</dbReference>
<organism evidence="4 5">
    <name type="scientific">Aquimarina spongiae</name>
    <dbReference type="NCBI Taxonomy" id="570521"/>
    <lineage>
        <taxon>Bacteria</taxon>
        <taxon>Pseudomonadati</taxon>
        <taxon>Bacteroidota</taxon>
        <taxon>Flavobacteriia</taxon>
        <taxon>Flavobacteriales</taxon>
        <taxon>Flavobacteriaceae</taxon>
        <taxon>Aquimarina</taxon>
    </lineage>
</organism>
<sequence>MNKSLNKIIGFLFVSSLCITGCGADDTQTVATFTSLVAEDNFDVDGQIDTSFWNFDIGDGSEQGIPGWGNNELQFYTDRTENVTVENGFLLITARQEDFNGAQYTSARLQTQGKIQQQYGRFEARIRLPFGKGMWPAFWLLGDDSDGNIWPQIGEIDIMENTGDAPTEIFGTVHGPGYSGANSISKTYTFQDSRVDTDFHIYGIEWGPDYINYYVDDVLYYQMTPKVLAEETNGEGEWVFNDRPFYIILNLAVGGNLPGPPNAETVFPQTMVVDYVRVYENIETNSTN</sequence>
<dbReference type="OrthoDB" id="9809583at2"/>
<dbReference type="Proteomes" id="UP000184432">
    <property type="component" value="Unassembled WGS sequence"/>
</dbReference>
<dbReference type="GO" id="GO:0004553">
    <property type="term" value="F:hydrolase activity, hydrolyzing O-glycosyl compounds"/>
    <property type="evidence" value="ECO:0007669"/>
    <property type="project" value="InterPro"/>
</dbReference>
<dbReference type="Gene3D" id="2.60.120.200">
    <property type="match status" value="1"/>
</dbReference>
<dbReference type="SUPFAM" id="SSF49899">
    <property type="entry name" value="Concanavalin A-like lectins/glucanases"/>
    <property type="match status" value="1"/>
</dbReference>
<evidence type="ECO:0000259" key="3">
    <source>
        <dbReference type="PROSITE" id="PS51762"/>
    </source>
</evidence>
<keyword evidence="2" id="KW-0732">Signal</keyword>
<evidence type="ECO:0000313" key="5">
    <source>
        <dbReference type="Proteomes" id="UP000184432"/>
    </source>
</evidence>
<keyword evidence="5" id="KW-1185">Reference proteome</keyword>
<dbReference type="InterPro" id="IPR000757">
    <property type="entry name" value="Beta-glucanase-like"/>
</dbReference>
<keyword evidence="4" id="KW-0378">Hydrolase</keyword>
<comment type="similarity">
    <text evidence="1">Belongs to the glycosyl hydrolase 16 family.</text>
</comment>
<evidence type="ECO:0000256" key="1">
    <source>
        <dbReference type="ARBA" id="ARBA00006865"/>
    </source>
</evidence>
<feature type="chain" id="PRO_5009918587" evidence="2">
    <location>
        <begin position="25"/>
        <end position="288"/>
    </location>
</feature>
<dbReference type="PANTHER" id="PTHR10963:SF55">
    <property type="entry name" value="GLYCOSIDE HYDROLASE FAMILY 16 PROTEIN"/>
    <property type="match status" value="1"/>
</dbReference>
<feature type="domain" description="GH16" evidence="3">
    <location>
        <begin position="31"/>
        <end position="284"/>
    </location>
</feature>
<protein>
    <submittedName>
        <fullName evidence="4">Glycosyl hydrolases family 16</fullName>
    </submittedName>
</protein>
<dbReference type="InterPro" id="IPR050546">
    <property type="entry name" value="Glycosyl_Hydrlase_16"/>
</dbReference>
<dbReference type="STRING" id="570521.SAMN04488508_108181"/>
<gene>
    <name evidence="4" type="ORF">SAMN04488508_108181</name>
</gene>
<name>A0A1M6J0X4_9FLAO</name>
<dbReference type="Pfam" id="PF00722">
    <property type="entry name" value="Glyco_hydro_16"/>
    <property type="match status" value="1"/>
</dbReference>
<dbReference type="EMBL" id="FQYP01000008">
    <property type="protein sequence ID" value="SHJ40337.1"/>
    <property type="molecule type" value="Genomic_DNA"/>
</dbReference>
<reference evidence="5" key="1">
    <citation type="submission" date="2016-11" db="EMBL/GenBank/DDBJ databases">
        <authorList>
            <person name="Varghese N."/>
            <person name="Submissions S."/>
        </authorList>
    </citation>
    <scope>NUCLEOTIDE SEQUENCE [LARGE SCALE GENOMIC DNA]</scope>
    <source>
        <strain evidence="5">DSM 22623</strain>
    </source>
</reference>
<accession>A0A1M6J0X4</accession>
<dbReference type="InterPro" id="IPR013320">
    <property type="entry name" value="ConA-like_dom_sf"/>
</dbReference>
<evidence type="ECO:0000313" key="4">
    <source>
        <dbReference type="EMBL" id="SHJ40337.1"/>
    </source>
</evidence>
<dbReference type="AlphaFoldDB" id="A0A1M6J0X4"/>